<accession>A0A3E0K2D4</accession>
<dbReference type="EMBL" id="QEWE01000022">
    <property type="protein sequence ID" value="REJ27221.1"/>
    <property type="molecule type" value="Genomic_DNA"/>
</dbReference>
<proteinExistence type="predicted"/>
<evidence type="ECO:0000256" key="1">
    <source>
        <dbReference type="SAM" id="MobiDB-lite"/>
    </source>
</evidence>
<evidence type="ECO:0000313" key="2">
    <source>
        <dbReference type="EMBL" id="REJ27221.1"/>
    </source>
</evidence>
<feature type="region of interest" description="Disordered" evidence="1">
    <location>
        <begin position="31"/>
        <end position="63"/>
    </location>
</feature>
<name>A0A3E0K2D4_9BACI</name>
<reference evidence="2 3" key="1">
    <citation type="submission" date="2018-03" db="EMBL/GenBank/DDBJ databases">
        <authorList>
            <person name="Keele B.F."/>
        </authorList>
    </citation>
    <scope>NUCLEOTIDE SEQUENCE [LARGE SCALE GENOMIC DNA]</scope>
    <source>
        <strain evidence="2">ZCTH4_d</strain>
    </source>
</reference>
<comment type="caution">
    <text evidence="2">The sequence shown here is derived from an EMBL/GenBank/DDBJ whole genome shotgun (WGS) entry which is preliminary data.</text>
</comment>
<sequence length="73" mass="7904">MIFLGKARGRAGTASGEAHLHLSGRMPASLFPDFRSRSSGKKAEREGFGDGAPSPEIRAKKNDSAFFRAVHHH</sequence>
<dbReference type="AlphaFoldDB" id="A0A3E0K2D4"/>
<protein>
    <submittedName>
        <fullName evidence="2">Uncharacterized protein</fullName>
    </submittedName>
</protein>
<feature type="region of interest" description="Disordered" evidence="1">
    <location>
        <begin position="1"/>
        <end position="20"/>
    </location>
</feature>
<gene>
    <name evidence="2" type="ORF">C6P37_12245</name>
</gene>
<dbReference type="Proteomes" id="UP000257014">
    <property type="component" value="Unassembled WGS sequence"/>
</dbReference>
<organism evidence="2 3">
    <name type="scientific">Caldibacillus debilis</name>
    <dbReference type="NCBI Taxonomy" id="301148"/>
    <lineage>
        <taxon>Bacteria</taxon>
        <taxon>Bacillati</taxon>
        <taxon>Bacillota</taxon>
        <taxon>Bacilli</taxon>
        <taxon>Bacillales</taxon>
        <taxon>Bacillaceae</taxon>
        <taxon>Caldibacillus</taxon>
    </lineage>
</organism>
<evidence type="ECO:0000313" key="3">
    <source>
        <dbReference type="Proteomes" id="UP000257014"/>
    </source>
</evidence>